<dbReference type="OrthoDB" id="288590at2759"/>
<evidence type="ECO:0000256" key="9">
    <source>
        <dbReference type="ARBA" id="ARBA00022989"/>
    </source>
</evidence>
<name>A0A1X2GR48_9FUNG</name>
<evidence type="ECO:0000256" key="15">
    <source>
        <dbReference type="ARBA" id="ARBA00060276"/>
    </source>
</evidence>
<proteinExistence type="inferred from homology"/>
<evidence type="ECO:0000256" key="8">
    <source>
        <dbReference type="ARBA" id="ARBA00022840"/>
    </source>
</evidence>
<dbReference type="Gene3D" id="3.40.50.12780">
    <property type="entry name" value="N-terminal domain of ligase-like"/>
    <property type="match status" value="1"/>
</dbReference>
<dbReference type="Pfam" id="PF00501">
    <property type="entry name" value="AMP-binding"/>
    <property type="match status" value="1"/>
</dbReference>
<evidence type="ECO:0000256" key="13">
    <source>
        <dbReference type="ARBA" id="ARBA00046271"/>
    </source>
</evidence>
<dbReference type="FunFam" id="3.30.300.30:FF:000002">
    <property type="entry name" value="Long-chain fatty acid transport protein 1"/>
    <property type="match status" value="1"/>
</dbReference>
<dbReference type="InterPro" id="IPR020845">
    <property type="entry name" value="AMP-binding_CS"/>
</dbReference>
<evidence type="ECO:0000256" key="16">
    <source>
        <dbReference type="ARBA" id="ARBA00068795"/>
    </source>
</evidence>
<evidence type="ECO:0000256" key="4">
    <source>
        <dbReference type="ARBA" id="ARBA00022475"/>
    </source>
</evidence>
<evidence type="ECO:0000256" key="11">
    <source>
        <dbReference type="ARBA" id="ARBA00023136"/>
    </source>
</evidence>
<dbReference type="PROSITE" id="PS00455">
    <property type="entry name" value="AMP_BINDING"/>
    <property type="match status" value="1"/>
</dbReference>
<comment type="subcellular location">
    <subcellularLocation>
        <location evidence="1">Cell membrane</location>
        <topology evidence="1">Multi-pass membrane protein</topology>
    </subcellularLocation>
    <subcellularLocation>
        <location evidence="13">Peroxisome membrane</location>
    </subcellularLocation>
</comment>
<organism evidence="20 21">
    <name type="scientific">Hesseltinella vesiculosa</name>
    <dbReference type="NCBI Taxonomy" id="101127"/>
    <lineage>
        <taxon>Eukaryota</taxon>
        <taxon>Fungi</taxon>
        <taxon>Fungi incertae sedis</taxon>
        <taxon>Mucoromycota</taxon>
        <taxon>Mucoromycotina</taxon>
        <taxon>Mucoromycetes</taxon>
        <taxon>Mucorales</taxon>
        <taxon>Cunninghamellaceae</taxon>
        <taxon>Hesseltinella</taxon>
    </lineage>
</organism>
<keyword evidence="11" id="KW-0472">Membrane</keyword>
<dbReference type="STRING" id="101127.A0A1X2GR48"/>
<dbReference type="GO" id="GO:0044539">
    <property type="term" value="P:long-chain fatty acid import into cell"/>
    <property type="evidence" value="ECO:0007669"/>
    <property type="project" value="TreeGrafter"/>
</dbReference>
<keyword evidence="9" id="KW-1133">Transmembrane helix</keyword>
<dbReference type="GO" id="GO:0005524">
    <property type="term" value="F:ATP binding"/>
    <property type="evidence" value="ECO:0007669"/>
    <property type="project" value="UniProtKB-KW"/>
</dbReference>
<dbReference type="SUPFAM" id="SSF56801">
    <property type="entry name" value="Acetyl-CoA synthetase-like"/>
    <property type="match status" value="1"/>
</dbReference>
<evidence type="ECO:0000256" key="17">
    <source>
        <dbReference type="ARBA" id="ARBA00078285"/>
    </source>
</evidence>
<feature type="domain" description="AMP-dependent synthetase/ligase" evidence="18">
    <location>
        <begin position="60"/>
        <end position="381"/>
    </location>
</feature>
<keyword evidence="4" id="KW-1003">Cell membrane</keyword>
<evidence type="ECO:0000256" key="10">
    <source>
        <dbReference type="ARBA" id="ARBA00023055"/>
    </source>
</evidence>
<evidence type="ECO:0000256" key="2">
    <source>
        <dbReference type="ARBA" id="ARBA00006432"/>
    </source>
</evidence>
<keyword evidence="10" id="KW-0445">Lipid transport</keyword>
<reference evidence="20 21" key="1">
    <citation type="submission" date="2016-07" db="EMBL/GenBank/DDBJ databases">
        <title>Pervasive Adenine N6-methylation of Active Genes in Fungi.</title>
        <authorList>
            <consortium name="DOE Joint Genome Institute"/>
            <person name="Mondo S.J."/>
            <person name="Dannebaum R.O."/>
            <person name="Kuo R.C."/>
            <person name="Labutti K."/>
            <person name="Haridas S."/>
            <person name="Kuo A."/>
            <person name="Salamov A."/>
            <person name="Ahrendt S.R."/>
            <person name="Lipzen A."/>
            <person name="Sullivan W."/>
            <person name="Andreopoulos W.B."/>
            <person name="Clum A."/>
            <person name="Lindquist E."/>
            <person name="Daum C."/>
            <person name="Ramamoorthy G.K."/>
            <person name="Gryganskyi A."/>
            <person name="Culley D."/>
            <person name="Magnuson J.K."/>
            <person name="James T.Y."/>
            <person name="O'Malley M.A."/>
            <person name="Stajich J.E."/>
            <person name="Spatafora J.W."/>
            <person name="Visel A."/>
            <person name="Grigoriev I.V."/>
        </authorList>
    </citation>
    <scope>NUCLEOTIDE SEQUENCE [LARGE SCALE GENOMIC DNA]</scope>
    <source>
        <strain evidence="20 21">NRRL 3301</strain>
    </source>
</reference>
<dbReference type="Proteomes" id="UP000242146">
    <property type="component" value="Unassembled WGS sequence"/>
</dbReference>
<dbReference type="GO" id="GO:0005778">
    <property type="term" value="C:peroxisomal membrane"/>
    <property type="evidence" value="ECO:0007669"/>
    <property type="project" value="UniProtKB-SubCell"/>
</dbReference>
<dbReference type="InterPro" id="IPR025110">
    <property type="entry name" value="AMP-bd_C"/>
</dbReference>
<dbReference type="InterPro" id="IPR000873">
    <property type="entry name" value="AMP-dep_synth/lig_dom"/>
</dbReference>
<dbReference type="NCBIfam" id="NF006134">
    <property type="entry name" value="PRK08279.1"/>
    <property type="match status" value="1"/>
</dbReference>
<evidence type="ECO:0000256" key="1">
    <source>
        <dbReference type="ARBA" id="ARBA00004651"/>
    </source>
</evidence>
<dbReference type="EMBL" id="MCGT01000005">
    <property type="protein sequence ID" value="ORX59536.1"/>
    <property type="molecule type" value="Genomic_DNA"/>
</dbReference>
<keyword evidence="12" id="KW-0576">Peroxisome</keyword>
<protein>
    <recommendedName>
        <fullName evidence="16">Very long-chain fatty acid transport protein</fullName>
    </recommendedName>
    <alternativeName>
        <fullName evidence="17">Very-long-chain acyl-CoA synthetase</fullName>
    </alternativeName>
</protein>
<comment type="function">
    <text evidence="15">Acyl-CoA synthetase required for both the import of long chain fatty acids (LCFAs) (C14-C18) and the activation very long chain fatty acids (VLCFAs) (C20-C26) by esterification of the fatty acids into metabolically active CoA-thioesters for subsequent degradation or incorporation into phospholipids. The transport and fatty acyl-CoA synthetase activities are genetically separable and are thus independent activities. Esterifies VLCFAs in the peroxisome matrix. The VLCFAs are actively transported into peroxisomes by a PXA1-PXA2 heterodimeric transporter in the peroxisomal membrane.</text>
</comment>
<evidence type="ECO:0000256" key="12">
    <source>
        <dbReference type="ARBA" id="ARBA00023140"/>
    </source>
</evidence>
<dbReference type="GO" id="GO:0004467">
    <property type="term" value="F:long-chain fatty acid-CoA ligase activity"/>
    <property type="evidence" value="ECO:0007669"/>
    <property type="project" value="TreeGrafter"/>
</dbReference>
<evidence type="ECO:0000259" key="18">
    <source>
        <dbReference type="Pfam" id="PF00501"/>
    </source>
</evidence>
<dbReference type="Gene3D" id="3.30.300.30">
    <property type="match status" value="1"/>
</dbReference>
<gene>
    <name evidence="20" type="ORF">DM01DRAFT_1300849</name>
</gene>
<keyword evidence="8" id="KW-0067">ATP-binding</keyword>
<dbReference type="AlphaFoldDB" id="A0A1X2GR48"/>
<dbReference type="Pfam" id="PF13193">
    <property type="entry name" value="AMP-binding_C"/>
    <property type="match status" value="1"/>
</dbReference>
<keyword evidence="3" id="KW-0813">Transport</keyword>
<accession>A0A1X2GR48</accession>
<dbReference type="PANTHER" id="PTHR43107:SF15">
    <property type="entry name" value="FATTY ACID TRANSPORT PROTEIN 3, ISOFORM A"/>
    <property type="match status" value="1"/>
</dbReference>
<keyword evidence="5" id="KW-0436">Ligase</keyword>
<evidence type="ECO:0000313" key="20">
    <source>
        <dbReference type="EMBL" id="ORX59536.1"/>
    </source>
</evidence>
<evidence type="ECO:0000313" key="21">
    <source>
        <dbReference type="Proteomes" id="UP000242146"/>
    </source>
</evidence>
<dbReference type="GO" id="GO:0009898">
    <property type="term" value="C:cytoplasmic side of plasma membrane"/>
    <property type="evidence" value="ECO:0007669"/>
    <property type="project" value="TreeGrafter"/>
</dbReference>
<feature type="domain" description="AMP-binding enzyme C-terminal" evidence="19">
    <location>
        <begin position="507"/>
        <end position="583"/>
    </location>
</feature>
<evidence type="ECO:0000259" key="19">
    <source>
        <dbReference type="Pfam" id="PF13193"/>
    </source>
</evidence>
<evidence type="ECO:0000256" key="7">
    <source>
        <dbReference type="ARBA" id="ARBA00022741"/>
    </source>
</evidence>
<dbReference type="GO" id="GO:0005811">
    <property type="term" value="C:lipid droplet"/>
    <property type="evidence" value="ECO:0007669"/>
    <property type="project" value="TreeGrafter"/>
</dbReference>
<dbReference type="FunFam" id="3.40.50.12780:FF:000019">
    <property type="entry name" value="Long-chain fatty acid transporter"/>
    <property type="match status" value="1"/>
</dbReference>
<comment type="similarity">
    <text evidence="2">Belongs to the ATP-dependent AMP-binding enzyme family.</text>
</comment>
<comment type="catalytic activity">
    <reaction evidence="14">
        <text>a very long-chain fatty acid + ATP + CoA = a very long-chain fatty acyl-CoA + AMP + diphosphate</text>
        <dbReference type="Rhea" id="RHEA:54536"/>
        <dbReference type="ChEBI" id="CHEBI:30616"/>
        <dbReference type="ChEBI" id="CHEBI:33019"/>
        <dbReference type="ChEBI" id="CHEBI:57287"/>
        <dbReference type="ChEBI" id="CHEBI:58950"/>
        <dbReference type="ChEBI" id="CHEBI:138261"/>
        <dbReference type="ChEBI" id="CHEBI:456215"/>
    </reaction>
</comment>
<evidence type="ECO:0000256" key="6">
    <source>
        <dbReference type="ARBA" id="ARBA00022692"/>
    </source>
</evidence>
<keyword evidence="6" id="KW-0812">Transmembrane</keyword>
<dbReference type="PANTHER" id="PTHR43107">
    <property type="entry name" value="LONG-CHAIN FATTY ACID TRANSPORT PROTEIN"/>
    <property type="match status" value="1"/>
</dbReference>
<sequence length="629" mass="70849">MSGSLLPVAAAGIGGFIGSMYVDSRLLLSRDAHQLKAGVLAKIYHRIWEYKDKLHYYYRFKDRAATTPEGVFLVFEGKEYTYRHIEQASNRLAHWLLAQNVKRNEIVCMMLQNHPTFFISLFAISKIGAVPSLINNNLSDDSLLHCINVAEAKLFLFDPTYEKSVATVVNRTENVRFFAFGEACEYADITSDLAPALGPSVLNTFSDKNTDEALIKGVGNSDPAFLIYTSGTTGMPKAAISQHSRVAFGMNMFARVSGITQDDRVYCVLPIYHSSGLIVCCSTAMMAGATIVLGRRFSARRFWNDCVDYDVTVFTYIGEFCRYLLSQPTHPEERNHKVRMVYGNGMRPDVWNRFRDRFGIPTIFEFYAATEAPTSLFNVNTGNFGAGAVGHRGYLFRALRSEVQMIKIDPVSEEPLRTKAGLCVPCSYGEQGELLARMDPNDALQFDGYYKNKSATDKKILRDVFVKGDAYFRSGDLLKLDQDGFYYFGDRVGDTFRWKSENVATTEVAQALGVYPGVAEANIYGALVPHHDGRAGMAALVRAANAAIDFKDLYQYLKRKLPKYAIPVFVRFVPAMELTGTFKQQKVHFRNEGIDMEKIQDEIFWLQGETYVPFSKEDYQRIVEGKVKL</sequence>
<comment type="caution">
    <text evidence="20">The sequence shown here is derived from an EMBL/GenBank/DDBJ whole genome shotgun (WGS) entry which is preliminary data.</text>
</comment>
<evidence type="ECO:0000256" key="5">
    <source>
        <dbReference type="ARBA" id="ARBA00022598"/>
    </source>
</evidence>
<dbReference type="InterPro" id="IPR045851">
    <property type="entry name" value="AMP-bd_C_sf"/>
</dbReference>
<dbReference type="GO" id="GO:0005324">
    <property type="term" value="F:long-chain fatty acid transmembrane transporter activity"/>
    <property type="evidence" value="ECO:0007669"/>
    <property type="project" value="TreeGrafter"/>
</dbReference>
<keyword evidence="21" id="KW-1185">Reference proteome</keyword>
<evidence type="ECO:0000256" key="3">
    <source>
        <dbReference type="ARBA" id="ARBA00022448"/>
    </source>
</evidence>
<dbReference type="InterPro" id="IPR042099">
    <property type="entry name" value="ANL_N_sf"/>
</dbReference>
<keyword evidence="7" id="KW-0547">Nucleotide-binding</keyword>
<evidence type="ECO:0000256" key="14">
    <source>
        <dbReference type="ARBA" id="ARBA00051585"/>
    </source>
</evidence>